<sequence length="60" mass="6406">MMSGERRGALRAVRGVLREPRVLRGDGPARARNGSARAGALRPGALRGTEYVVPRVVPRG</sequence>
<dbReference type="EMBL" id="AP026073">
    <property type="protein sequence ID" value="BDM71586.1"/>
    <property type="molecule type" value="Genomic_DNA"/>
</dbReference>
<evidence type="ECO:0000313" key="2">
    <source>
        <dbReference type="EMBL" id="BDM71586.1"/>
    </source>
</evidence>
<name>A0ABM7ZYY0_STRNI</name>
<organism evidence="2 3">
    <name type="scientific">Streptomyces nigrescens</name>
    <dbReference type="NCBI Taxonomy" id="1920"/>
    <lineage>
        <taxon>Bacteria</taxon>
        <taxon>Bacillati</taxon>
        <taxon>Actinomycetota</taxon>
        <taxon>Actinomycetes</taxon>
        <taxon>Kitasatosporales</taxon>
        <taxon>Streptomycetaceae</taxon>
        <taxon>Streptomyces</taxon>
    </lineage>
</organism>
<feature type="compositionally biased region" description="Low complexity" evidence="1">
    <location>
        <begin position="30"/>
        <end position="44"/>
    </location>
</feature>
<evidence type="ECO:0000256" key="1">
    <source>
        <dbReference type="SAM" id="MobiDB-lite"/>
    </source>
</evidence>
<reference evidence="2" key="1">
    <citation type="submission" date="2022-06" db="EMBL/GenBank/DDBJ databases">
        <title>Complete genome sequence of Streptomyces nigrescens HEK616.</title>
        <authorList>
            <person name="Asamizu S."/>
            <person name="Onaka H."/>
        </authorList>
    </citation>
    <scope>NUCLEOTIDE SEQUENCE</scope>
    <source>
        <strain evidence="2">HEK616</strain>
    </source>
</reference>
<proteinExistence type="predicted"/>
<accession>A0ABM7ZYY0</accession>
<dbReference type="Proteomes" id="UP001059597">
    <property type="component" value="Chromosome"/>
</dbReference>
<feature type="region of interest" description="Disordered" evidence="1">
    <location>
        <begin position="24"/>
        <end position="44"/>
    </location>
</feature>
<keyword evidence="3" id="KW-1185">Reference proteome</keyword>
<protein>
    <submittedName>
        <fullName evidence="2">Uncharacterized protein</fullName>
    </submittedName>
</protein>
<evidence type="ECO:0000313" key="3">
    <source>
        <dbReference type="Proteomes" id="UP001059597"/>
    </source>
</evidence>
<gene>
    <name evidence="2" type="ORF">HEK616_50730</name>
</gene>